<dbReference type="PANTHER" id="PTHR43280:SF28">
    <property type="entry name" value="HTH-TYPE TRANSCRIPTIONAL ACTIVATOR RHAS"/>
    <property type="match status" value="1"/>
</dbReference>
<proteinExistence type="predicted"/>
<dbReference type="PROSITE" id="PS00041">
    <property type="entry name" value="HTH_ARAC_FAMILY_1"/>
    <property type="match status" value="1"/>
</dbReference>
<dbReference type="EMBL" id="CP019791">
    <property type="protein sequence ID" value="AQT67994.1"/>
    <property type="molecule type" value="Genomic_DNA"/>
</dbReference>
<dbReference type="SUPFAM" id="SSF51215">
    <property type="entry name" value="Regulatory protein AraC"/>
    <property type="match status" value="1"/>
</dbReference>
<dbReference type="InterPro" id="IPR014710">
    <property type="entry name" value="RmlC-like_jellyroll"/>
</dbReference>
<organism evidence="5 6">
    <name type="scientific">Anaerohalosphaera lusitana</name>
    <dbReference type="NCBI Taxonomy" id="1936003"/>
    <lineage>
        <taxon>Bacteria</taxon>
        <taxon>Pseudomonadati</taxon>
        <taxon>Planctomycetota</taxon>
        <taxon>Phycisphaerae</taxon>
        <taxon>Sedimentisphaerales</taxon>
        <taxon>Anaerohalosphaeraceae</taxon>
        <taxon>Anaerohalosphaera</taxon>
    </lineage>
</organism>
<dbReference type="SMART" id="SM00342">
    <property type="entry name" value="HTH_ARAC"/>
    <property type="match status" value="1"/>
</dbReference>
<dbReference type="PANTHER" id="PTHR43280">
    <property type="entry name" value="ARAC-FAMILY TRANSCRIPTIONAL REGULATOR"/>
    <property type="match status" value="1"/>
</dbReference>
<evidence type="ECO:0000256" key="2">
    <source>
        <dbReference type="ARBA" id="ARBA00023125"/>
    </source>
</evidence>
<keyword evidence="2" id="KW-0238">DNA-binding</keyword>
<evidence type="ECO:0000256" key="3">
    <source>
        <dbReference type="ARBA" id="ARBA00023163"/>
    </source>
</evidence>
<dbReference type="STRING" id="1936003.STSP2_01148"/>
<dbReference type="Gene3D" id="1.10.10.60">
    <property type="entry name" value="Homeodomain-like"/>
    <property type="match status" value="2"/>
</dbReference>
<dbReference type="GO" id="GO:0003700">
    <property type="term" value="F:DNA-binding transcription factor activity"/>
    <property type="evidence" value="ECO:0007669"/>
    <property type="project" value="InterPro"/>
</dbReference>
<keyword evidence="6" id="KW-1185">Reference proteome</keyword>
<feature type="domain" description="HTH araC/xylS-type" evidence="4">
    <location>
        <begin position="188"/>
        <end position="286"/>
    </location>
</feature>
<dbReference type="InterPro" id="IPR020449">
    <property type="entry name" value="Tscrpt_reg_AraC-type_HTH"/>
</dbReference>
<dbReference type="PROSITE" id="PS01124">
    <property type="entry name" value="HTH_ARAC_FAMILY_2"/>
    <property type="match status" value="1"/>
</dbReference>
<gene>
    <name evidence="5" type="primary">rhaS_1</name>
    <name evidence="5" type="ORF">STSP2_01148</name>
</gene>
<dbReference type="Pfam" id="PF02311">
    <property type="entry name" value="AraC_binding"/>
    <property type="match status" value="1"/>
</dbReference>
<sequence length="289" mass="32746">MTDPGGNVRKKFEEEQCHSDRMQQLGWARFARPVCDRENLPRHVHSDAFEICCIASGNVEWWVEGQIYNVKAGDLFITFPGESHGGLNDIMNPCELYWAQIQLNDNAGIGGLTAEDLKALKRELIDAQCRVFTGSDKIEQAFASLIAEHEKPDQFARAKVETNLAQLLIEVARACQAGQRNQISPTIQKACNTINAAFDQPIRMEDIALELDISLTAFYRQFAEQLHEKPTEYLNRLRIEHAKDLLKQTDHTITQIAHASGYSSSQYFATIFKRSTGLSPRDYRKSLKD</sequence>
<reference evidence="6" key="1">
    <citation type="submission" date="2017-02" db="EMBL/GenBank/DDBJ databases">
        <title>Comparative genomics and description of representatives of a novel lineage of planctomycetes thriving in anoxic sediments.</title>
        <authorList>
            <person name="Spring S."/>
            <person name="Bunk B."/>
            <person name="Sproer C."/>
        </authorList>
    </citation>
    <scope>NUCLEOTIDE SEQUENCE [LARGE SCALE GENOMIC DNA]</scope>
    <source>
        <strain evidence="6">ST-NAGAB-D1</strain>
    </source>
</reference>
<dbReference type="InterPro" id="IPR018062">
    <property type="entry name" value="HTH_AraC-typ_CS"/>
</dbReference>
<dbReference type="Proteomes" id="UP000189674">
    <property type="component" value="Chromosome"/>
</dbReference>
<dbReference type="RefSeq" id="WP_146660632.1">
    <property type="nucleotide sequence ID" value="NZ_CP019791.1"/>
</dbReference>
<name>A0A1U9NJT1_9BACT</name>
<protein>
    <submittedName>
        <fullName evidence="5">L-rhamnose operon regulatory protein RhaS</fullName>
    </submittedName>
</protein>
<evidence type="ECO:0000313" key="5">
    <source>
        <dbReference type="EMBL" id="AQT67994.1"/>
    </source>
</evidence>
<keyword evidence="1" id="KW-0805">Transcription regulation</keyword>
<keyword evidence="3" id="KW-0804">Transcription</keyword>
<evidence type="ECO:0000256" key="1">
    <source>
        <dbReference type="ARBA" id="ARBA00023015"/>
    </source>
</evidence>
<evidence type="ECO:0000259" key="4">
    <source>
        <dbReference type="PROSITE" id="PS01124"/>
    </source>
</evidence>
<dbReference type="InterPro" id="IPR003313">
    <property type="entry name" value="AraC-bd"/>
</dbReference>
<accession>A0A1U9NJT1</accession>
<dbReference type="GO" id="GO:0043565">
    <property type="term" value="F:sequence-specific DNA binding"/>
    <property type="evidence" value="ECO:0007669"/>
    <property type="project" value="InterPro"/>
</dbReference>
<dbReference type="OrthoDB" id="252470at2"/>
<dbReference type="Gene3D" id="2.60.120.10">
    <property type="entry name" value="Jelly Rolls"/>
    <property type="match status" value="1"/>
</dbReference>
<dbReference type="KEGG" id="alus:STSP2_01148"/>
<dbReference type="Pfam" id="PF12833">
    <property type="entry name" value="HTH_18"/>
    <property type="match status" value="1"/>
</dbReference>
<evidence type="ECO:0000313" key="6">
    <source>
        <dbReference type="Proteomes" id="UP000189674"/>
    </source>
</evidence>
<dbReference type="InterPro" id="IPR037923">
    <property type="entry name" value="HTH-like"/>
</dbReference>
<dbReference type="SUPFAM" id="SSF46689">
    <property type="entry name" value="Homeodomain-like"/>
    <property type="match status" value="2"/>
</dbReference>
<dbReference type="PRINTS" id="PR00032">
    <property type="entry name" value="HTHARAC"/>
</dbReference>
<dbReference type="InterPro" id="IPR009057">
    <property type="entry name" value="Homeodomain-like_sf"/>
</dbReference>
<dbReference type="AlphaFoldDB" id="A0A1U9NJT1"/>
<dbReference type="InterPro" id="IPR018060">
    <property type="entry name" value="HTH_AraC"/>
</dbReference>